<feature type="signal peptide" evidence="1">
    <location>
        <begin position="1"/>
        <end position="19"/>
    </location>
</feature>
<dbReference type="Proteomes" id="UP000614272">
    <property type="component" value="Unassembled WGS sequence"/>
</dbReference>
<sequence length="269" mass="29917">MKKINIVLASIVFPSVALAQDYQLFSELGYERLDLDADYADTDIFSASGKYYFRKKQALGPWAEFDFLNTKSNVSAYYINQEGDVDAIKIAGEAFIGNILVGAGYKRSDTGTSSYNSSSATLGYLIQPNLLIKADYQDHPHGGDAVFSARYTHSLAGKDYIGFDLAVDDDFDYWSGSSKYFRALGQNRYLAAEFNINDNDGTTTWGLAGDYYFSQATSVGLGYQDLDQDDSVSVRARHYFTQNWALSASYSSIDENDIDIYQIALIGQF</sequence>
<evidence type="ECO:0000313" key="2">
    <source>
        <dbReference type="EMBL" id="GGD75543.1"/>
    </source>
</evidence>
<evidence type="ECO:0000313" key="3">
    <source>
        <dbReference type="Proteomes" id="UP000614272"/>
    </source>
</evidence>
<organism evidence="2 3">
    <name type="scientific">Lacimicrobium alkaliphilum</name>
    <dbReference type="NCBI Taxonomy" id="1526571"/>
    <lineage>
        <taxon>Bacteria</taxon>
        <taxon>Pseudomonadati</taxon>
        <taxon>Pseudomonadota</taxon>
        <taxon>Gammaproteobacteria</taxon>
        <taxon>Alteromonadales</taxon>
        <taxon>Alteromonadaceae</taxon>
        <taxon>Lacimicrobium</taxon>
    </lineage>
</organism>
<keyword evidence="1" id="KW-0732">Signal</keyword>
<gene>
    <name evidence="2" type="ORF">GCM10011357_33220</name>
</gene>
<name>A0ABQ1RS92_9ALTE</name>
<dbReference type="Pfam" id="PF16956">
    <property type="entry name" value="Porin_7"/>
    <property type="match status" value="1"/>
</dbReference>
<protein>
    <recommendedName>
        <fullName evidence="4">Porin</fullName>
    </recommendedName>
</protein>
<reference evidence="3" key="1">
    <citation type="journal article" date="2019" name="Int. J. Syst. Evol. Microbiol.">
        <title>The Global Catalogue of Microorganisms (GCM) 10K type strain sequencing project: providing services to taxonomists for standard genome sequencing and annotation.</title>
        <authorList>
            <consortium name="The Broad Institute Genomics Platform"/>
            <consortium name="The Broad Institute Genome Sequencing Center for Infectious Disease"/>
            <person name="Wu L."/>
            <person name="Ma J."/>
        </authorList>
    </citation>
    <scope>NUCLEOTIDE SEQUENCE [LARGE SCALE GENOMIC DNA]</scope>
    <source>
        <strain evidence="3">CGMCC 1.12923</strain>
    </source>
</reference>
<comment type="caution">
    <text evidence="2">The sequence shown here is derived from an EMBL/GenBank/DDBJ whole genome shotgun (WGS) entry which is preliminary data.</text>
</comment>
<evidence type="ECO:0000256" key="1">
    <source>
        <dbReference type="SAM" id="SignalP"/>
    </source>
</evidence>
<keyword evidence="3" id="KW-1185">Reference proteome</keyword>
<proteinExistence type="predicted"/>
<dbReference type="RefSeq" id="WP_099036205.1">
    <property type="nucleotide sequence ID" value="NZ_BMGJ01000017.1"/>
</dbReference>
<accession>A0ABQ1RS92</accession>
<feature type="chain" id="PRO_5046650549" description="Porin" evidence="1">
    <location>
        <begin position="20"/>
        <end position="269"/>
    </location>
</feature>
<dbReference type="InterPro" id="IPR031593">
    <property type="entry name" value="Porin_7"/>
</dbReference>
<dbReference type="EMBL" id="BMGJ01000017">
    <property type="protein sequence ID" value="GGD75543.1"/>
    <property type="molecule type" value="Genomic_DNA"/>
</dbReference>
<evidence type="ECO:0008006" key="4">
    <source>
        <dbReference type="Google" id="ProtNLM"/>
    </source>
</evidence>
<dbReference type="SUPFAM" id="SSF56935">
    <property type="entry name" value="Porins"/>
    <property type="match status" value="1"/>
</dbReference>